<dbReference type="Proteomes" id="UP000077069">
    <property type="component" value="Unassembled WGS sequence"/>
</dbReference>
<dbReference type="GeneID" id="28769853"/>
<proteinExistence type="predicted"/>
<accession>A0A177CTA9</accession>
<keyword evidence="2" id="KW-1185">Reference proteome</keyword>
<sequence length="303" mass="35266">MMPGPSWPTSALHNADLLYKLPRELRDKVYVDVLNADCPVGLTEDLLPHIPPILRGNPDLLPEALEMLTKTQTFTWDFDDPRIYPLVWTRECVQPYDVRHLDITCSEYMEHFGLDGLEEHENMYRDSVPRVLWERLMQFPRLQNLTIYMQKNMEPKALNTLDFGPVLYNLRAKLSKINIKFFLSFDEMLLGLWNGPMESDDDLSADVSPYQPMGFVNMSDLIAPPNAEDVAYVQEYLPEYMNTGRMPHSRRISTGLIDESPASRRALAQHYAVTEPALLRCLMRDHFEIYRKRQDRVPEEEST</sequence>
<gene>
    <name evidence="1" type="ORF">CC84DRAFT_460088</name>
</gene>
<organism evidence="1 2">
    <name type="scientific">Paraphaeosphaeria sporulosa</name>
    <dbReference type="NCBI Taxonomy" id="1460663"/>
    <lineage>
        <taxon>Eukaryota</taxon>
        <taxon>Fungi</taxon>
        <taxon>Dikarya</taxon>
        <taxon>Ascomycota</taxon>
        <taxon>Pezizomycotina</taxon>
        <taxon>Dothideomycetes</taxon>
        <taxon>Pleosporomycetidae</taxon>
        <taxon>Pleosporales</taxon>
        <taxon>Massarineae</taxon>
        <taxon>Didymosphaeriaceae</taxon>
        <taxon>Paraphaeosphaeria</taxon>
    </lineage>
</organism>
<dbReference type="EMBL" id="KV441549">
    <property type="protein sequence ID" value="OAG10017.1"/>
    <property type="molecule type" value="Genomic_DNA"/>
</dbReference>
<dbReference type="OrthoDB" id="3734023at2759"/>
<evidence type="ECO:0000313" key="1">
    <source>
        <dbReference type="EMBL" id="OAG10017.1"/>
    </source>
</evidence>
<dbReference type="AlphaFoldDB" id="A0A177CTA9"/>
<dbReference type="RefSeq" id="XP_018040382.1">
    <property type="nucleotide sequence ID" value="XM_018186367.1"/>
</dbReference>
<dbReference type="InParanoid" id="A0A177CTA9"/>
<protein>
    <submittedName>
        <fullName evidence="1">Uncharacterized protein</fullName>
    </submittedName>
</protein>
<name>A0A177CTA9_9PLEO</name>
<evidence type="ECO:0000313" key="2">
    <source>
        <dbReference type="Proteomes" id="UP000077069"/>
    </source>
</evidence>
<reference evidence="1 2" key="1">
    <citation type="submission" date="2016-05" db="EMBL/GenBank/DDBJ databases">
        <title>Comparative analysis of secretome profiles of manganese(II)-oxidizing ascomycete fungi.</title>
        <authorList>
            <consortium name="DOE Joint Genome Institute"/>
            <person name="Zeiner C.A."/>
            <person name="Purvine S.O."/>
            <person name="Zink E.M."/>
            <person name="Wu S."/>
            <person name="Pasa-Tolic L."/>
            <person name="Chaput D.L."/>
            <person name="Haridas S."/>
            <person name="Grigoriev I.V."/>
            <person name="Santelli C.M."/>
            <person name="Hansel C.M."/>
        </authorList>
    </citation>
    <scope>NUCLEOTIDE SEQUENCE [LARGE SCALE GENOMIC DNA]</scope>
    <source>
        <strain evidence="1 2">AP3s5-JAC2a</strain>
    </source>
</reference>